<reference evidence="1 2" key="1">
    <citation type="submission" date="2014-06" db="EMBL/GenBank/DDBJ databases">
        <title>Evolutionary Origins and Diversification of the Mycorrhizal Mutualists.</title>
        <authorList>
            <consortium name="DOE Joint Genome Institute"/>
            <consortium name="Mycorrhizal Genomics Consortium"/>
            <person name="Kohler A."/>
            <person name="Kuo A."/>
            <person name="Nagy L.G."/>
            <person name="Floudas D."/>
            <person name="Copeland A."/>
            <person name="Barry K.W."/>
            <person name="Cichocki N."/>
            <person name="Veneault-Fourrey C."/>
            <person name="LaButti K."/>
            <person name="Lindquist E.A."/>
            <person name="Lipzen A."/>
            <person name="Lundell T."/>
            <person name="Morin E."/>
            <person name="Murat C."/>
            <person name="Riley R."/>
            <person name="Ohm R."/>
            <person name="Sun H."/>
            <person name="Tunlid A."/>
            <person name="Henrissat B."/>
            <person name="Grigoriev I.V."/>
            <person name="Hibbett D.S."/>
            <person name="Martin F."/>
        </authorList>
    </citation>
    <scope>NUCLEOTIDE SEQUENCE [LARGE SCALE GENOMIC DNA]</scope>
    <source>
        <strain evidence="1 2">FD-325 SS-3</strain>
    </source>
</reference>
<evidence type="ECO:0000313" key="2">
    <source>
        <dbReference type="Proteomes" id="UP000053263"/>
    </source>
</evidence>
<proteinExistence type="predicted"/>
<dbReference type="AlphaFoldDB" id="A0A0C9SL65"/>
<gene>
    <name evidence="1" type="ORF">PLICRDRAFT_348607</name>
</gene>
<dbReference type="Proteomes" id="UP000053263">
    <property type="component" value="Unassembled WGS sequence"/>
</dbReference>
<sequence length="235" mass="27835">MYNTVLKSQDFDLELIEELTRPRGQWSGLSRTFRCRLRAVDGEHSSILSQLPDLFVKLFDDRFLKMRLSERDRESVHYTRWLKSWKTAEDAVRIEASIYARLAHVQGSSLPRYFGSHLFLLPSGHEIEFIQSARYALRALQSADISQWDWHEDQLLLYATPTLPPHLTCVFIDFELAVQSDPGYDSERRDDYGELEQILCKSRLGLRKRLMEQYWEPREDWDIEYYTDSISDMKT</sequence>
<accession>A0A0C9SL65</accession>
<name>A0A0C9SL65_PLICR</name>
<evidence type="ECO:0000313" key="1">
    <source>
        <dbReference type="EMBL" id="KII84946.1"/>
    </source>
</evidence>
<dbReference type="OrthoDB" id="3138711at2759"/>
<dbReference type="HOGENOM" id="CLU_1180631_0_0_1"/>
<dbReference type="EMBL" id="KN832569">
    <property type="protein sequence ID" value="KII84946.1"/>
    <property type="molecule type" value="Genomic_DNA"/>
</dbReference>
<protein>
    <submittedName>
        <fullName evidence="1">Uncharacterized protein</fullName>
    </submittedName>
</protein>
<keyword evidence="2" id="KW-1185">Reference proteome</keyword>
<organism evidence="1 2">
    <name type="scientific">Plicaturopsis crispa FD-325 SS-3</name>
    <dbReference type="NCBI Taxonomy" id="944288"/>
    <lineage>
        <taxon>Eukaryota</taxon>
        <taxon>Fungi</taxon>
        <taxon>Dikarya</taxon>
        <taxon>Basidiomycota</taxon>
        <taxon>Agaricomycotina</taxon>
        <taxon>Agaricomycetes</taxon>
        <taxon>Agaricomycetidae</taxon>
        <taxon>Amylocorticiales</taxon>
        <taxon>Amylocorticiaceae</taxon>
        <taxon>Plicatura</taxon>
        <taxon>Plicaturopsis crispa</taxon>
    </lineage>
</organism>